<dbReference type="OrthoDB" id="9804819at2"/>
<organism evidence="6 7">
    <name type="scientific">Caldanaerovirga acetigignens</name>
    <dbReference type="NCBI Taxonomy" id="447595"/>
    <lineage>
        <taxon>Bacteria</taxon>
        <taxon>Bacillati</taxon>
        <taxon>Bacillota</taxon>
        <taxon>Clostridia</taxon>
        <taxon>Thermosediminibacterales</taxon>
        <taxon>Thermosediminibacteraceae</taxon>
        <taxon>Caldanaerovirga</taxon>
    </lineage>
</organism>
<evidence type="ECO:0000259" key="5">
    <source>
        <dbReference type="PROSITE" id="PS50893"/>
    </source>
</evidence>
<comment type="similarity">
    <text evidence="1">Belongs to the ABC transporter superfamily.</text>
</comment>
<dbReference type="PANTHER" id="PTHR43335:SF4">
    <property type="entry name" value="ABC TRANSPORTER, ATP-BINDING PROTEIN"/>
    <property type="match status" value="1"/>
</dbReference>
<dbReference type="InterPro" id="IPR003439">
    <property type="entry name" value="ABC_transporter-like_ATP-bd"/>
</dbReference>
<dbReference type="Proteomes" id="UP000184375">
    <property type="component" value="Unassembled WGS sequence"/>
</dbReference>
<proteinExistence type="inferred from homology"/>
<name>A0A1M7FKN6_9FIRM</name>
<accession>A0A1M7FKN6</accession>
<gene>
    <name evidence="6" type="ORF">SAMN05660826_00056</name>
</gene>
<reference evidence="7" key="1">
    <citation type="submission" date="2016-11" db="EMBL/GenBank/DDBJ databases">
        <authorList>
            <person name="Varghese N."/>
            <person name="Submissions S."/>
        </authorList>
    </citation>
    <scope>NUCLEOTIDE SEQUENCE [LARGE SCALE GENOMIC DNA]</scope>
    <source>
        <strain evidence="7">DSM 18802</strain>
    </source>
</reference>
<evidence type="ECO:0000313" key="7">
    <source>
        <dbReference type="Proteomes" id="UP000184375"/>
    </source>
</evidence>
<dbReference type="STRING" id="447595.SAMN05660826_00056"/>
<dbReference type="GO" id="GO:0016887">
    <property type="term" value="F:ATP hydrolysis activity"/>
    <property type="evidence" value="ECO:0007669"/>
    <property type="project" value="InterPro"/>
</dbReference>
<keyword evidence="3" id="KW-0547">Nucleotide-binding</keyword>
<sequence>MVIETFNLTKQYDGKGGCVDINLSVKEGEVFGFLGPNGAGKSTLVKTLVGLLRPTGGSARVLGRPLGDIRAMGKIGYLPENFRYHDWMTGLEVMRFHAELYKIPRPAERISELLELVGLSGHEKKKVAGYSKGMQQRLGLAVALLADPALVFLDEPTSALDPVGRIEVREIIRDLKKKGKTVFLNSHLLSEVEMVCDRVAVINRGRIIACGDLKDLLFENSALTVKIGSPAEGLIEELKKIALQVKLQEDILTIKVAKRDDIPLIAKVIVQSETPLYELKMEGVSLEELFVNLVRGGKAIDNGDKVHL</sequence>
<dbReference type="RefSeq" id="WP_073252989.1">
    <property type="nucleotide sequence ID" value="NZ_FRCR01000001.1"/>
</dbReference>
<dbReference type="AlphaFoldDB" id="A0A1M7FKN6"/>
<dbReference type="GO" id="GO:0005524">
    <property type="term" value="F:ATP binding"/>
    <property type="evidence" value="ECO:0007669"/>
    <property type="project" value="UniProtKB-KW"/>
</dbReference>
<dbReference type="Gene3D" id="3.40.50.300">
    <property type="entry name" value="P-loop containing nucleotide triphosphate hydrolases"/>
    <property type="match status" value="1"/>
</dbReference>
<keyword evidence="7" id="KW-1185">Reference proteome</keyword>
<dbReference type="InterPro" id="IPR027417">
    <property type="entry name" value="P-loop_NTPase"/>
</dbReference>
<protein>
    <submittedName>
        <fullName evidence="6">ABC-2 type transport system ATP-binding protein</fullName>
    </submittedName>
</protein>
<evidence type="ECO:0000256" key="2">
    <source>
        <dbReference type="ARBA" id="ARBA00022448"/>
    </source>
</evidence>
<dbReference type="SUPFAM" id="SSF52540">
    <property type="entry name" value="P-loop containing nucleoside triphosphate hydrolases"/>
    <property type="match status" value="1"/>
</dbReference>
<keyword evidence="4 6" id="KW-0067">ATP-binding</keyword>
<dbReference type="InterPro" id="IPR017871">
    <property type="entry name" value="ABC_transporter-like_CS"/>
</dbReference>
<dbReference type="EMBL" id="FRCR01000001">
    <property type="protein sequence ID" value="SHM04566.1"/>
    <property type="molecule type" value="Genomic_DNA"/>
</dbReference>
<dbReference type="Pfam" id="PF00005">
    <property type="entry name" value="ABC_tran"/>
    <property type="match status" value="1"/>
</dbReference>
<dbReference type="PROSITE" id="PS00211">
    <property type="entry name" value="ABC_TRANSPORTER_1"/>
    <property type="match status" value="1"/>
</dbReference>
<feature type="domain" description="ABC transporter" evidence="5">
    <location>
        <begin position="3"/>
        <end position="229"/>
    </location>
</feature>
<dbReference type="PANTHER" id="PTHR43335">
    <property type="entry name" value="ABC TRANSPORTER, ATP-BINDING PROTEIN"/>
    <property type="match status" value="1"/>
</dbReference>
<dbReference type="PROSITE" id="PS50893">
    <property type="entry name" value="ABC_TRANSPORTER_2"/>
    <property type="match status" value="1"/>
</dbReference>
<keyword evidence="2" id="KW-0813">Transport</keyword>
<evidence type="ECO:0000256" key="3">
    <source>
        <dbReference type="ARBA" id="ARBA00022741"/>
    </source>
</evidence>
<evidence type="ECO:0000256" key="1">
    <source>
        <dbReference type="ARBA" id="ARBA00005417"/>
    </source>
</evidence>
<dbReference type="CDD" id="cd03230">
    <property type="entry name" value="ABC_DR_subfamily_A"/>
    <property type="match status" value="1"/>
</dbReference>
<evidence type="ECO:0000256" key="4">
    <source>
        <dbReference type="ARBA" id="ARBA00022840"/>
    </source>
</evidence>
<dbReference type="SMART" id="SM00382">
    <property type="entry name" value="AAA"/>
    <property type="match status" value="1"/>
</dbReference>
<evidence type="ECO:0000313" key="6">
    <source>
        <dbReference type="EMBL" id="SHM04566.1"/>
    </source>
</evidence>
<dbReference type="InterPro" id="IPR003593">
    <property type="entry name" value="AAA+_ATPase"/>
</dbReference>